<sequence>MSLADLLAKNIGSKLEISSFDTQKEDRKNKNIEKSLILPKNEHRLVFLYEKRNGKPVTIIGRFQLEENEKKEVLKLLKSKLACGGAIKDEYIELQGDLKDKARLILESSSWKFKNK</sequence>
<dbReference type="Pfam" id="PF01253">
    <property type="entry name" value="SUI1"/>
    <property type="match status" value="1"/>
</dbReference>
<dbReference type="STRING" id="544718.AAX25_00778"/>
<proteinExistence type="predicted"/>
<keyword evidence="2" id="KW-0648">Protein biosynthesis</keyword>
<dbReference type="SUPFAM" id="SSF55159">
    <property type="entry name" value="eIF1-like"/>
    <property type="match status" value="1"/>
</dbReference>
<evidence type="ECO:0000313" key="4">
    <source>
        <dbReference type="EMBL" id="OCM00298.1"/>
    </source>
</evidence>
<evidence type="ECO:0000259" key="3">
    <source>
        <dbReference type="PROSITE" id="PS50296"/>
    </source>
</evidence>
<dbReference type="EMBL" id="VBUF01000002">
    <property type="protein sequence ID" value="TLS72503.1"/>
    <property type="molecule type" value="Genomic_DNA"/>
</dbReference>
<dbReference type="EMBL" id="LCUJ01000001">
    <property type="protein sequence ID" value="OCM00298.1"/>
    <property type="molecule type" value="Genomic_DNA"/>
</dbReference>
<dbReference type="PATRIC" id="fig|544718.43.peg.763"/>
<dbReference type="RefSeq" id="WP_066182466.1">
    <property type="nucleotide sequence ID" value="NZ_LCUJ01000001.1"/>
</dbReference>
<dbReference type="InterPro" id="IPR001950">
    <property type="entry name" value="SUI1"/>
</dbReference>
<dbReference type="CDD" id="cd11567">
    <property type="entry name" value="YciH_like"/>
    <property type="match status" value="1"/>
</dbReference>
<dbReference type="Gene3D" id="3.30.780.10">
    <property type="entry name" value="SUI1-like domain"/>
    <property type="match status" value="1"/>
</dbReference>
<dbReference type="InterPro" id="IPR036877">
    <property type="entry name" value="SUI1_dom_sf"/>
</dbReference>
<dbReference type="GO" id="GO:0006417">
    <property type="term" value="P:regulation of translation"/>
    <property type="evidence" value="ECO:0007669"/>
    <property type="project" value="UniProtKB-KW"/>
</dbReference>
<accession>A0A1C0B9N4</accession>
<dbReference type="PROSITE" id="PS50296">
    <property type="entry name" value="SUI1"/>
    <property type="match status" value="1"/>
</dbReference>
<reference evidence="6" key="2">
    <citation type="submission" date="2015-05" db="EMBL/GenBank/DDBJ databases">
        <authorList>
            <person name="Rovetto F."/>
            <person name="Cocolin L."/>
            <person name="Illeghems K."/>
            <person name="Van Nieuwerburgh F."/>
            <person name="Houf K."/>
        </authorList>
    </citation>
    <scope>NUCLEOTIDE SEQUENCE [LARGE SCALE GENOMIC DNA]</scope>
    <source>
        <strain evidence="6">DU22</strain>
    </source>
</reference>
<gene>
    <name evidence="4" type="ORF">AAX29_00301</name>
    <name evidence="5" type="ORF">FE246_03715</name>
</gene>
<evidence type="ECO:0000313" key="5">
    <source>
        <dbReference type="EMBL" id="TLS72503.1"/>
    </source>
</evidence>
<protein>
    <submittedName>
        <fullName evidence="4 5">Translation initiation factor</fullName>
    </submittedName>
</protein>
<reference evidence="5 7" key="3">
    <citation type="submission" date="2019-05" db="EMBL/GenBank/DDBJ databases">
        <title>Arcobacter cibarius and Arcobacter thereius providing challenges in identification an antibiotic susceptibility and Quinolone resistance.</title>
        <authorList>
            <person name="Busch A."/>
            <person name="Hanel I."/>
            <person name="Hotzel H."/>
            <person name="Tomaso H."/>
        </authorList>
    </citation>
    <scope>NUCLEOTIDE SEQUENCE [LARGE SCALE GENOMIC DNA]</scope>
    <source>
        <strain evidence="5 7">17CS1191_2</strain>
    </source>
</reference>
<dbReference type="GO" id="GO:0003743">
    <property type="term" value="F:translation initiation factor activity"/>
    <property type="evidence" value="ECO:0007669"/>
    <property type="project" value="UniProtKB-KW"/>
</dbReference>
<dbReference type="OrthoDB" id="5339799at2"/>
<comment type="caution">
    <text evidence="4">The sequence shown here is derived from an EMBL/GenBank/DDBJ whole genome shotgun (WGS) entry which is preliminary data.</text>
</comment>
<organism evidence="4 6">
    <name type="scientific">Aliarcobacter thereius</name>
    <dbReference type="NCBI Taxonomy" id="544718"/>
    <lineage>
        <taxon>Bacteria</taxon>
        <taxon>Pseudomonadati</taxon>
        <taxon>Campylobacterota</taxon>
        <taxon>Epsilonproteobacteria</taxon>
        <taxon>Campylobacterales</taxon>
        <taxon>Arcobacteraceae</taxon>
        <taxon>Aliarcobacter</taxon>
    </lineage>
</organism>
<evidence type="ECO:0000256" key="1">
    <source>
        <dbReference type="ARBA" id="ARBA00022845"/>
    </source>
</evidence>
<dbReference type="Proteomes" id="UP000308001">
    <property type="component" value="Unassembled WGS sequence"/>
</dbReference>
<dbReference type="PIRSF" id="PIRSF037511">
    <property type="entry name" value="Transl_init_SUI1_pro"/>
    <property type="match status" value="1"/>
</dbReference>
<dbReference type="Proteomes" id="UP000093281">
    <property type="component" value="Unassembled WGS sequence"/>
</dbReference>
<keyword evidence="1" id="KW-0810">Translation regulation</keyword>
<feature type="domain" description="SUI1" evidence="3">
    <location>
        <begin position="44"/>
        <end position="110"/>
    </location>
</feature>
<keyword evidence="4" id="KW-0396">Initiation factor</keyword>
<name>A0A1C0B9N4_9BACT</name>
<dbReference type="AlphaFoldDB" id="A0A1C0B9N4"/>
<evidence type="ECO:0000313" key="7">
    <source>
        <dbReference type="Proteomes" id="UP000308001"/>
    </source>
</evidence>
<reference evidence="4" key="1">
    <citation type="submission" date="2015-05" db="EMBL/GenBank/DDBJ databases">
        <authorList>
            <person name="Wang D.B."/>
            <person name="Wang M."/>
        </authorList>
    </citation>
    <scope>NUCLEOTIDE SEQUENCE [LARGE SCALE GENOMIC DNA]</scope>
    <source>
        <strain evidence="4">DU22</strain>
    </source>
</reference>
<dbReference type="InterPro" id="IPR005872">
    <property type="entry name" value="SUI1_arc_bac"/>
</dbReference>
<evidence type="ECO:0000256" key="2">
    <source>
        <dbReference type="ARBA" id="ARBA00022917"/>
    </source>
</evidence>
<evidence type="ECO:0000313" key="6">
    <source>
        <dbReference type="Proteomes" id="UP000093281"/>
    </source>
</evidence>